<proteinExistence type="inferred from homology"/>
<evidence type="ECO:0000256" key="4">
    <source>
        <dbReference type="ARBA" id="ARBA00022505"/>
    </source>
</evidence>
<sequence length="463" mass="46931">MSASTVSWQEARRRAHEAGGRRAPETVALEDAVGRVLADDLVALMAVPHYASSAMDGWAVAGDGPWRILERRAEGPDEREREDVAQSVLRAGEAVPIVTGAVIPPGTRGVLRSEHGVLAPAGDETGQAVGTGPARLSVGPDGATGEPREGLHIRPAGTEAAAGETVFRAGAVLSPVHVAVAAGCGHDALEVVSRPRVTLVLTGGEVVERGIPGPGSVRDSFGPTLPAVLAGLGAEVVARHRVGDDFGATLAVFAAVPLRGSHETGDGTPGALLPEAATPPGGRTGLPGIRYTAPGLTERSIADVPGPVAELIVTTGGTGDSSADHVRPALRAAGAEFLVDGVAVRPGAPALLARLPDGRLVIGLPGNPLAAMLALLTLAHPLLSAMQGRGMPELGRVRMAEALPAGKAPTTLRPYRLVAGQAHPTAWHGAGMLRGLAEADGVLVVPQDGAAAGAELEVLRLPW</sequence>
<dbReference type="GO" id="GO:0061599">
    <property type="term" value="F:molybdopterin molybdotransferase activity"/>
    <property type="evidence" value="ECO:0007669"/>
    <property type="project" value="UniProtKB-UniRule"/>
</dbReference>
<feature type="region of interest" description="Disordered" evidence="8">
    <location>
        <begin position="121"/>
        <end position="146"/>
    </location>
</feature>
<dbReference type="GO" id="GO:0046872">
    <property type="term" value="F:metal ion binding"/>
    <property type="evidence" value="ECO:0007669"/>
    <property type="project" value="UniProtKB-UniRule"/>
</dbReference>
<evidence type="ECO:0000256" key="7">
    <source>
        <dbReference type="RuleBase" id="RU365090"/>
    </source>
</evidence>
<dbReference type="SUPFAM" id="SSF63882">
    <property type="entry name" value="MoeA N-terminal region -like"/>
    <property type="match status" value="1"/>
</dbReference>
<dbReference type="Proteomes" id="UP000198891">
    <property type="component" value="Unassembled WGS sequence"/>
</dbReference>
<comment type="cofactor">
    <cofactor evidence="7">
        <name>Mg(2+)</name>
        <dbReference type="ChEBI" id="CHEBI:18420"/>
    </cofactor>
</comment>
<dbReference type="Pfam" id="PF00994">
    <property type="entry name" value="MoCF_biosynth"/>
    <property type="match status" value="1"/>
</dbReference>
<feature type="region of interest" description="Disordered" evidence="8">
    <location>
        <begin position="1"/>
        <end position="22"/>
    </location>
</feature>
<comment type="catalytic activity">
    <reaction evidence="6">
        <text>adenylyl-molybdopterin + molybdate = Mo-molybdopterin + AMP + H(+)</text>
        <dbReference type="Rhea" id="RHEA:35047"/>
        <dbReference type="ChEBI" id="CHEBI:15378"/>
        <dbReference type="ChEBI" id="CHEBI:36264"/>
        <dbReference type="ChEBI" id="CHEBI:62727"/>
        <dbReference type="ChEBI" id="CHEBI:71302"/>
        <dbReference type="ChEBI" id="CHEBI:456215"/>
        <dbReference type="EC" id="2.10.1.1"/>
    </reaction>
</comment>
<dbReference type="PANTHER" id="PTHR10192">
    <property type="entry name" value="MOLYBDOPTERIN BIOSYNTHESIS PROTEIN"/>
    <property type="match status" value="1"/>
</dbReference>
<dbReference type="InterPro" id="IPR036135">
    <property type="entry name" value="MoeA_linker/N_sf"/>
</dbReference>
<dbReference type="SMART" id="SM00852">
    <property type="entry name" value="MoCF_biosynth"/>
    <property type="match status" value="1"/>
</dbReference>
<evidence type="ECO:0000259" key="9">
    <source>
        <dbReference type="SMART" id="SM00852"/>
    </source>
</evidence>
<dbReference type="SUPFAM" id="SSF63867">
    <property type="entry name" value="MoeA C-terminal domain-like"/>
    <property type="match status" value="1"/>
</dbReference>
<dbReference type="AlphaFoldDB" id="A0A1H3KBQ3"/>
<dbReference type="CDD" id="cd00887">
    <property type="entry name" value="MoeA"/>
    <property type="match status" value="1"/>
</dbReference>
<dbReference type="RefSeq" id="WP_175494087.1">
    <property type="nucleotide sequence ID" value="NZ_FNPZ01000001.1"/>
</dbReference>
<evidence type="ECO:0000256" key="5">
    <source>
        <dbReference type="ARBA" id="ARBA00023150"/>
    </source>
</evidence>
<organism evidence="10 11">
    <name type="scientific">Herbiconiux ginsengi</name>
    <dbReference type="NCBI Taxonomy" id="381665"/>
    <lineage>
        <taxon>Bacteria</taxon>
        <taxon>Bacillati</taxon>
        <taxon>Actinomycetota</taxon>
        <taxon>Actinomycetes</taxon>
        <taxon>Micrococcales</taxon>
        <taxon>Microbacteriaceae</taxon>
        <taxon>Herbiconiux</taxon>
    </lineage>
</organism>
<keyword evidence="5 7" id="KW-0501">Molybdenum cofactor biosynthesis</keyword>
<dbReference type="Pfam" id="PF03454">
    <property type="entry name" value="MoeA_C"/>
    <property type="match status" value="1"/>
</dbReference>
<dbReference type="EMBL" id="FNPZ01000001">
    <property type="protein sequence ID" value="SDY49657.1"/>
    <property type="molecule type" value="Genomic_DNA"/>
</dbReference>
<evidence type="ECO:0000256" key="1">
    <source>
        <dbReference type="ARBA" id="ARBA00002901"/>
    </source>
</evidence>
<reference evidence="10 11" key="1">
    <citation type="submission" date="2016-10" db="EMBL/GenBank/DDBJ databases">
        <authorList>
            <person name="de Groot N.N."/>
        </authorList>
    </citation>
    <scope>NUCLEOTIDE SEQUENCE [LARGE SCALE GENOMIC DNA]</scope>
    <source>
        <strain evidence="10 11">CGMCC 4.3491</strain>
    </source>
</reference>
<dbReference type="Gene3D" id="2.40.340.10">
    <property type="entry name" value="MoeA, C-terminal, domain IV"/>
    <property type="match status" value="1"/>
</dbReference>
<dbReference type="InterPro" id="IPR005111">
    <property type="entry name" value="MoeA_C_domain_IV"/>
</dbReference>
<name>A0A1H3KBQ3_9MICO</name>
<keyword evidence="7 10" id="KW-0808">Transferase</keyword>
<gene>
    <name evidence="10" type="ORF">SAMN05216554_0500</name>
</gene>
<evidence type="ECO:0000256" key="8">
    <source>
        <dbReference type="SAM" id="MobiDB-lite"/>
    </source>
</evidence>
<dbReference type="InterPro" id="IPR038987">
    <property type="entry name" value="MoeA-like"/>
</dbReference>
<evidence type="ECO:0000256" key="2">
    <source>
        <dbReference type="ARBA" id="ARBA00005046"/>
    </source>
</evidence>
<dbReference type="Gene3D" id="3.40.980.10">
    <property type="entry name" value="MoaB/Mog-like domain"/>
    <property type="match status" value="1"/>
</dbReference>
<dbReference type="InterPro" id="IPR001453">
    <property type="entry name" value="MoaB/Mog_dom"/>
</dbReference>
<dbReference type="GO" id="GO:0006777">
    <property type="term" value="P:Mo-molybdopterin cofactor biosynthetic process"/>
    <property type="evidence" value="ECO:0007669"/>
    <property type="project" value="UniProtKB-UniRule"/>
</dbReference>
<keyword evidence="4 7" id="KW-0500">Molybdenum</keyword>
<dbReference type="STRING" id="381665.SAMN05216554_0500"/>
<dbReference type="PANTHER" id="PTHR10192:SF5">
    <property type="entry name" value="GEPHYRIN"/>
    <property type="match status" value="1"/>
</dbReference>
<evidence type="ECO:0000313" key="11">
    <source>
        <dbReference type="Proteomes" id="UP000198891"/>
    </source>
</evidence>
<dbReference type="InterPro" id="IPR036688">
    <property type="entry name" value="MoeA_C_domain_IV_sf"/>
</dbReference>
<accession>A0A1H3KBQ3</accession>
<dbReference type="UniPathway" id="UPA00344"/>
<evidence type="ECO:0000313" key="10">
    <source>
        <dbReference type="EMBL" id="SDY49657.1"/>
    </source>
</evidence>
<keyword evidence="7" id="KW-0460">Magnesium</keyword>
<dbReference type="EC" id="2.10.1.1" evidence="7"/>
<dbReference type="SUPFAM" id="SSF53218">
    <property type="entry name" value="Molybdenum cofactor biosynthesis proteins"/>
    <property type="match status" value="2"/>
</dbReference>
<dbReference type="Pfam" id="PF03453">
    <property type="entry name" value="MoeA_N"/>
    <property type="match status" value="1"/>
</dbReference>
<dbReference type="GO" id="GO:0005829">
    <property type="term" value="C:cytosol"/>
    <property type="evidence" value="ECO:0007669"/>
    <property type="project" value="TreeGrafter"/>
</dbReference>
<comment type="pathway">
    <text evidence="2 7">Cofactor biosynthesis; molybdopterin biosynthesis.</text>
</comment>
<dbReference type="InterPro" id="IPR005110">
    <property type="entry name" value="MoeA_linker/N"/>
</dbReference>
<keyword evidence="7" id="KW-0479">Metal-binding</keyword>
<protein>
    <recommendedName>
        <fullName evidence="7">Molybdopterin molybdenumtransferase</fullName>
        <ecNumber evidence="7">2.10.1.1</ecNumber>
    </recommendedName>
</protein>
<feature type="domain" description="MoaB/Mog" evidence="9">
    <location>
        <begin position="198"/>
        <end position="385"/>
    </location>
</feature>
<feature type="region of interest" description="Disordered" evidence="8">
    <location>
        <begin position="262"/>
        <end position="285"/>
    </location>
</feature>
<dbReference type="InterPro" id="IPR036425">
    <property type="entry name" value="MoaB/Mog-like_dom_sf"/>
</dbReference>
<comment type="function">
    <text evidence="1 7">Catalyzes the insertion of molybdate into adenylated molybdopterin with the concomitant release of AMP.</text>
</comment>
<evidence type="ECO:0000256" key="6">
    <source>
        <dbReference type="ARBA" id="ARBA00047317"/>
    </source>
</evidence>
<dbReference type="Gene3D" id="2.170.190.11">
    <property type="entry name" value="Molybdopterin biosynthesis moea protein, domain 3"/>
    <property type="match status" value="1"/>
</dbReference>
<feature type="compositionally biased region" description="Basic and acidic residues" evidence="8">
    <location>
        <begin position="10"/>
        <end position="22"/>
    </location>
</feature>
<keyword evidence="11" id="KW-1185">Reference proteome</keyword>
<comment type="similarity">
    <text evidence="3 7">Belongs to the MoeA family.</text>
</comment>
<evidence type="ECO:0000256" key="3">
    <source>
        <dbReference type="ARBA" id="ARBA00010763"/>
    </source>
</evidence>